<dbReference type="AlphaFoldDB" id="A0A1H6EBD7"/>
<organism evidence="1 2">
    <name type="scientific">Actinacidiphila yanglinensis</name>
    <dbReference type="NCBI Taxonomy" id="310779"/>
    <lineage>
        <taxon>Bacteria</taxon>
        <taxon>Bacillati</taxon>
        <taxon>Actinomycetota</taxon>
        <taxon>Actinomycetes</taxon>
        <taxon>Kitasatosporales</taxon>
        <taxon>Streptomycetaceae</taxon>
        <taxon>Actinacidiphila</taxon>
    </lineage>
</organism>
<reference evidence="1 2" key="1">
    <citation type="submission" date="2016-10" db="EMBL/GenBank/DDBJ databases">
        <authorList>
            <person name="de Groot N.N."/>
        </authorList>
    </citation>
    <scope>NUCLEOTIDE SEQUENCE [LARGE SCALE GENOMIC DNA]</scope>
    <source>
        <strain evidence="1 2">CGMCC 4.2023</strain>
    </source>
</reference>
<dbReference type="InterPro" id="IPR011989">
    <property type="entry name" value="ARM-like"/>
</dbReference>
<accession>A0A1H6EBD7</accession>
<protein>
    <recommendedName>
        <fullName evidence="3">HEAT repeat-containing protein</fullName>
    </recommendedName>
</protein>
<evidence type="ECO:0000313" key="2">
    <source>
        <dbReference type="Proteomes" id="UP000236754"/>
    </source>
</evidence>
<dbReference type="Gene3D" id="1.25.10.10">
    <property type="entry name" value="Leucine-rich Repeat Variant"/>
    <property type="match status" value="1"/>
</dbReference>
<dbReference type="SUPFAM" id="SSF48371">
    <property type="entry name" value="ARM repeat"/>
    <property type="match status" value="1"/>
</dbReference>
<dbReference type="RefSeq" id="WP_200823564.1">
    <property type="nucleotide sequence ID" value="NZ_FNVU01000032.1"/>
</dbReference>
<evidence type="ECO:0000313" key="1">
    <source>
        <dbReference type="EMBL" id="SEG95067.1"/>
    </source>
</evidence>
<keyword evidence="2" id="KW-1185">Reference proteome</keyword>
<proteinExistence type="predicted"/>
<dbReference type="InterPro" id="IPR016024">
    <property type="entry name" value="ARM-type_fold"/>
</dbReference>
<sequence length="708" mass="77509">MSRTPEPAQVPHPVSPSALDAFEAALTPAAMNTPESERNLVAALRGMDTAGESATALRFLSDQPRVVLRLDEAVRQTAEYRLGRTHRAGRAEVSQGAVPAEASPLGVALAACHPDGRVRERAVGRIHLLLGGPQPPLDLVPFLVLRTADWAGPVRDRARGALALLLHEHPEVMVPATAPLTLLVVRRERGGFARQQLVSALVSSPGTTLFEPLLASPDVRLRRFALRTALANRRLPLRTLVAITRRDGDRQCRGLAAEAAVRDAVWTEQTDLLRQLATSVHHEVRVVALVGLLRRGLAAEVTPSLGDTSPLVRSVARDAARRTGTDALGWYRAAVHEPAPGLIAGLAETGRKEDADLLAPLLGHQQAPIRAAALRGLRALDAVAVERAVPLLRDPSTKVIREATTTLRSCLDQLPPGTTESLLADRDRAAVRRAGYRLLDEPDALRRLRTNLRIATDPDPRLARWAAGAAAALIRELHPSPWHSRASGVRPAFDPTADERHELLVLAGAAAALLPHRPRQLLQEQLDPASPTTELLRVRYGPHPDTTNPLLDVEATFTAEDPHRTIALMREVLLAVLPYAVGPADAWPADERWPEILPTWFVERCAPEVPVRRGATADWLTRWRGQTPQQRMTDLQTDAVADWRLLDWINLFDPDGMADSRSWRWWDGGVRRLHTGWVRFGTDGHPYGGRLALHWLIEAAGGYAIELP</sequence>
<gene>
    <name evidence="1" type="ORF">SAMN05216223_1323</name>
</gene>
<dbReference type="Proteomes" id="UP000236754">
    <property type="component" value="Unassembled WGS sequence"/>
</dbReference>
<dbReference type="EMBL" id="FNVU01000032">
    <property type="protein sequence ID" value="SEG95067.1"/>
    <property type="molecule type" value="Genomic_DNA"/>
</dbReference>
<evidence type="ECO:0008006" key="3">
    <source>
        <dbReference type="Google" id="ProtNLM"/>
    </source>
</evidence>
<name>A0A1H6EBD7_9ACTN</name>